<proteinExistence type="predicted"/>
<sequence length="436" mass="49011">MRRHAGACCLAADQHLRSAAQVSTSRNGSRCCTASSRSEGARNSPGHRLCFVPCSAAPGGLRPPRCGIIAPMPRLTLAHLRRYAAARTLASPTTLMRAIDRLGFVQADPIRAPARAQDLILRHRVRDYCAGDLERRYPLLPVDEDCLVNYGFLPRVHLPLLHPRRPRSPWDADTQARAEALLAFVRERRRVHPREVEVHFAHGRITNYWGGTSSATTQLLDRMHYRGLLRVARRDKGIRLYEAALHQEVDDSPAAQAQRAATLMELVVGQYAPLPATSLGAVVRMLDYGAPQLEQAIRAALRGARERLEAAEVDGLWWYWPAGENPASRRHEPEDRVRLLAPFDPVVWDRTRFELLWGWDYRFEAYTPAARRRFGYYALPVLWRERVIGWANLAWQDGRLSTSGGYVTGAAPAEPAFEAALQEELAAMSRFLAARP</sequence>
<name>A0A0B5GUD7_9BURK</name>
<dbReference type="PANTHER" id="PTHR30528">
    <property type="entry name" value="CYTOPLASMIC PROTEIN"/>
    <property type="match status" value="1"/>
</dbReference>
<dbReference type="PANTHER" id="PTHR30528:SF0">
    <property type="entry name" value="CYTOPLASMIC PROTEIN"/>
    <property type="match status" value="1"/>
</dbReference>
<dbReference type="Pfam" id="PF06224">
    <property type="entry name" value="AlkZ-like"/>
    <property type="match status" value="1"/>
</dbReference>
<dbReference type="AlphaFoldDB" id="A0A0B5GUD7"/>
<organism evidence="1">
    <name type="scientific">Eleftheria terrae</name>
    <dbReference type="NCBI Taxonomy" id="1597781"/>
    <lineage>
        <taxon>Bacteria</taxon>
        <taxon>Pseudomonadati</taxon>
        <taxon>Pseudomonadota</taxon>
        <taxon>Betaproteobacteria</taxon>
        <taxon>Burkholderiales</taxon>
        <taxon>Eleftheria</taxon>
    </lineage>
</organism>
<dbReference type="EMBL" id="KP006601">
    <property type="protein sequence ID" value="AJF34468.1"/>
    <property type="molecule type" value="Genomic_DNA"/>
</dbReference>
<protein>
    <recommendedName>
        <fullName evidence="2">Winged helix-turn-helix domain-containing protein</fullName>
    </recommendedName>
</protein>
<accession>A0A0B5GUD7</accession>
<evidence type="ECO:0000313" key="1">
    <source>
        <dbReference type="EMBL" id="AJF34468.1"/>
    </source>
</evidence>
<evidence type="ECO:0008006" key="2">
    <source>
        <dbReference type="Google" id="ProtNLM"/>
    </source>
</evidence>
<dbReference type="InterPro" id="IPR009351">
    <property type="entry name" value="AlkZ-like"/>
</dbReference>
<reference evidence="1" key="1">
    <citation type="submission" date="2014-10" db="EMBL/GenBank/DDBJ databases">
        <authorList>
            <person name="Schaeberle T.F."/>
        </authorList>
    </citation>
    <scope>NUCLEOTIDE SEQUENCE</scope>
    <source>
        <strain evidence="1">ISO18629</strain>
    </source>
</reference>
<reference evidence="1" key="2">
    <citation type="journal article" date="2015" name="Nature">
        <title>A new antibiotic kills pathogens without detectable resistance.</title>
        <authorList>
            <person name="Ling L.L."/>
            <person name="Schneider T."/>
            <person name="Peoples A.J."/>
            <person name="Spoering A.L."/>
            <person name="Engels I."/>
            <person name="Conlon B.P."/>
            <person name="Mueller A."/>
            <person name="Schaberle T.F."/>
            <person name="Hughes D.E."/>
            <person name="Epstein S."/>
            <person name="Jones M."/>
            <person name="Lazarides L."/>
            <person name="Steadman V.A."/>
            <person name="Cohen D.R."/>
            <person name="Felix C.R."/>
            <person name="Fetterman K.A."/>
            <person name="Millett W.P."/>
            <person name="Nitti A.G."/>
            <person name="Zullo A.M."/>
            <person name="Chen C."/>
            <person name="Lewis K."/>
        </authorList>
    </citation>
    <scope>NUCLEOTIDE SEQUENCE</scope>
    <source>
        <strain evidence="1">ISO18629</strain>
    </source>
</reference>